<dbReference type="Proteomes" id="UP000309952">
    <property type="component" value="Chromosome"/>
</dbReference>
<gene>
    <name evidence="2" type="ORF">NCTC9239_00088</name>
</gene>
<feature type="chain" id="PRO_5021273906" evidence="1">
    <location>
        <begin position="21"/>
        <end position="137"/>
    </location>
</feature>
<dbReference type="KEGG" id="bvy:NCTC9239_00088"/>
<sequence>MRSTMVALTVSLLGAFPAAAQTAQRFDLRCEGTRSEELNGPEAPYSYGFRVDLDAGKWCWAHCERIFDLKEVNPDRLVFDEKSSETRRERQSVWHDVSRTTGAHKLLSITISIVPRYYKVEGTCRPAPFSGFPTAMF</sequence>
<name>A0A4P1JTZ0_9CAUL</name>
<protein>
    <submittedName>
        <fullName evidence="2">Uncharacterized protein</fullName>
    </submittedName>
</protein>
<feature type="signal peptide" evidence="1">
    <location>
        <begin position="1"/>
        <end position="20"/>
    </location>
</feature>
<reference evidence="2 3" key="1">
    <citation type="submission" date="2019-04" db="EMBL/GenBank/DDBJ databases">
        <authorList>
            <consortium name="Pathogen Informatics"/>
        </authorList>
    </citation>
    <scope>NUCLEOTIDE SEQUENCE [LARGE SCALE GENOMIC DNA]</scope>
    <source>
        <strain evidence="2 3">NCTC9239</strain>
    </source>
</reference>
<evidence type="ECO:0000313" key="3">
    <source>
        <dbReference type="Proteomes" id="UP000309952"/>
    </source>
</evidence>
<dbReference type="AlphaFoldDB" id="A0A4P1JTZ0"/>
<evidence type="ECO:0000256" key="1">
    <source>
        <dbReference type="SAM" id="SignalP"/>
    </source>
</evidence>
<evidence type="ECO:0000313" key="2">
    <source>
        <dbReference type="EMBL" id="VTO10649.1"/>
    </source>
</evidence>
<accession>A0A4P1JTZ0</accession>
<keyword evidence="1" id="KW-0732">Signal</keyword>
<dbReference type="EMBL" id="LR588407">
    <property type="protein sequence ID" value="VTO10649.1"/>
    <property type="molecule type" value="Genomic_DNA"/>
</dbReference>
<organism evidence="2 3">
    <name type="scientific">Brevundimonas vancanneytii</name>
    <dbReference type="NCBI Taxonomy" id="1325724"/>
    <lineage>
        <taxon>Bacteria</taxon>
        <taxon>Pseudomonadati</taxon>
        <taxon>Pseudomonadota</taxon>
        <taxon>Alphaproteobacteria</taxon>
        <taxon>Caulobacterales</taxon>
        <taxon>Caulobacteraceae</taxon>
        <taxon>Brevundimonas</taxon>
    </lineage>
</organism>
<proteinExistence type="predicted"/>
<keyword evidence="3" id="KW-1185">Reference proteome</keyword>